<evidence type="ECO:0000256" key="4">
    <source>
        <dbReference type="ARBA" id="ARBA00048391"/>
    </source>
</evidence>
<gene>
    <name evidence="5" type="primary">prmC</name>
    <name evidence="9" type="ORF">C273_08032</name>
</gene>
<evidence type="ECO:0000256" key="6">
    <source>
        <dbReference type="SAM" id="Coils"/>
    </source>
</evidence>
<feature type="domain" description="Methyltransferase small" evidence="7">
    <location>
        <begin position="104"/>
        <end position="194"/>
    </location>
</feature>
<dbReference type="InterPro" id="IPR007848">
    <property type="entry name" value="Small_mtfrase_dom"/>
</dbReference>
<evidence type="ECO:0000256" key="2">
    <source>
        <dbReference type="ARBA" id="ARBA00022679"/>
    </source>
</evidence>
<feature type="binding site" evidence="5">
    <location>
        <begin position="117"/>
        <end position="121"/>
    </location>
    <ligand>
        <name>S-adenosyl-L-methionine</name>
        <dbReference type="ChEBI" id="CHEBI:59789"/>
    </ligand>
</feature>
<dbReference type="Pfam" id="PF05175">
    <property type="entry name" value="MTS"/>
    <property type="match status" value="1"/>
</dbReference>
<dbReference type="GO" id="GO:0003676">
    <property type="term" value="F:nucleic acid binding"/>
    <property type="evidence" value="ECO:0007669"/>
    <property type="project" value="InterPro"/>
</dbReference>
<protein>
    <recommendedName>
        <fullName evidence="5">Release factor glutamine methyltransferase</fullName>
        <shortName evidence="5">RF MTase</shortName>
        <ecNumber evidence="5">2.1.1.297</ecNumber>
    </recommendedName>
    <alternativeName>
        <fullName evidence="5">N5-glutamine methyltransferase PrmC</fullName>
    </alternativeName>
    <alternativeName>
        <fullName evidence="5">Protein-(glutamine-N5) MTase PrmC</fullName>
    </alternativeName>
    <alternativeName>
        <fullName evidence="5">Protein-glutamine N-methyltransferase PrmC</fullName>
    </alternativeName>
</protein>
<dbReference type="PATRIC" id="fig|1229783.3.peg.1618"/>
<feature type="coiled-coil region" evidence="6">
    <location>
        <begin position="139"/>
        <end position="166"/>
    </location>
</feature>
<dbReference type="OrthoDB" id="9800643at2"/>
<dbReference type="GO" id="GO:0102559">
    <property type="term" value="F:peptide chain release factor N(5)-glutamine methyltransferase activity"/>
    <property type="evidence" value="ECO:0007669"/>
    <property type="project" value="UniProtKB-EC"/>
</dbReference>
<dbReference type="InterPro" id="IPR004556">
    <property type="entry name" value="HemK-like"/>
</dbReference>
<dbReference type="EC" id="2.1.1.297" evidence="5"/>
<dbReference type="STRING" id="1229783.C273_08032"/>
<feature type="binding site" evidence="5">
    <location>
        <position position="184"/>
    </location>
    <ligand>
        <name>S-adenosyl-L-methionine</name>
        <dbReference type="ChEBI" id="CHEBI:59789"/>
    </ligand>
</feature>
<dbReference type="Proteomes" id="UP000009885">
    <property type="component" value="Unassembled WGS sequence"/>
</dbReference>
<dbReference type="PANTHER" id="PTHR18895">
    <property type="entry name" value="HEMK METHYLTRANSFERASE"/>
    <property type="match status" value="1"/>
</dbReference>
<sequence length="278" mass="31444">MVNFKSLLEKHQAIAIEHQVDTHSVETLLLDLMNWKSIDYLMHQSEDVPAEDAHRFEVAFARLVKGEPVQYIVGFQEFYGERFVVSKDCLIPRPETEEVTLSFLESVRDGDTVADTGTGSGAIAITLKRLKPDLNVIATDICERALKVAEDNAKRLEADITFYQGDVLKPLINQGVKLDGLISNPPYISRDEVEVMSSSVLEYEPESALFAANDGLLIYERILQDLPQVLKKGAVVVFEIGYLQGERLKAMIQNMYPSTHVQVLKDMNQNDRIIKFKW</sequence>
<dbReference type="InterPro" id="IPR029063">
    <property type="entry name" value="SAM-dependent_MTases_sf"/>
</dbReference>
<comment type="caution">
    <text evidence="9">The sequence shown here is derived from an EMBL/GenBank/DDBJ whole genome shotgun (WGS) entry which is preliminary data.</text>
</comment>
<dbReference type="NCBIfam" id="TIGR00536">
    <property type="entry name" value="hemK_fam"/>
    <property type="match status" value="1"/>
</dbReference>
<dbReference type="HAMAP" id="MF_02126">
    <property type="entry name" value="RF_methyltr_PrmC"/>
    <property type="match status" value="1"/>
</dbReference>
<accession>K9AIK7</accession>
<feature type="domain" description="Release factor glutamine methyltransferase N-terminal" evidence="8">
    <location>
        <begin position="21"/>
        <end position="74"/>
    </location>
</feature>
<keyword evidence="6" id="KW-0175">Coiled coil</keyword>
<dbReference type="RefSeq" id="WP_009383937.1">
    <property type="nucleotide sequence ID" value="NZ_AMSQ01000012.1"/>
</dbReference>
<dbReference type="InterPro" id="IPR002052">
    <property type="entry name" value="DNA_methylase_N6_adenine_CS"/>
</dbReference>
<dbReference type="Gene3D" id="3.40.50.150">
    <property type="entry name" value="Vaccinia Virus protein VP39"/>
    <property type="match status" value="1"/>
</dbReference>
<dbReference type="EMBL" id="AMSQ01000012">
    <property type="protein sequence ID" value="EKU47173.1"/>
    <property type="molecule type" value="Genomic_DNA"/>
</dbReference>
<dbReference type="Pfam" id="PF17827">
    <property type="entry name" value="PrmC_N"/>
    <property type="match status" value="1"/>
</dbReference>
<dbReference type="InterPro" id="IPR019874">
    <property type="entry name" value="RF_methyltr_PrmC"/>
</dbReference>
<keyword evidence="10" id="KW-1185">Reference proteome</keyword>
<dbReference type="NCBIfam" id="TIGR03534">
    <property type="entry name" value="RF_mod_PrmC"/>
    <property type="match status" value="1"/>
</dbReference>
<reference evidence="9 10" key="1">
    <citation type="journal article" date="2013" name="Genome Announc.">
        <title>Genome Sequence of Staphylococcus massiliensis Strain S46, Isolated from the Surface of Healthy Human Skin.</title>
        <authorList>
            <person name="Srivastav R."/>
            <person name="Singh A."/>
            <person name="Jangir P.K."/>
            <person name="Kumari C."/>
            <person name="Muduli S."/>
            <person name="Sharma R."/>
        </authorList>
    </citation>
    <scope>NUCLEOTIDE SEQUENCE [LARGE SCALE GENOMIC DNA]</scope>
    <source>
        <strain evidence="9 10">S46</strain>
    </source>
</reference>
<evidence type="ECO:0000256" key="5">
    <source>
        <dbReference type="HAMAP-Rule" id="MF_02126"/>
    </source>
</evidence>
<evidence type="ECO:0000313" key="9">
    <source>
        <dbReference type="EMBL" id="EKU47173.1"/>
    </source>
</evidence>
<dbReference type="InterPro" id="IPR040758">
    <property type="entry name" value="PrmC_N"/>
</dbReference>
<evidence type="ECO:0000259" key="8">
    <source>
        <dbReference type="Pfam" id="PF17827"/>
    </source>
</evidence>
<dbReference type="SUPFAM" id="SSF53335">
    <property type="entry name" value="S-adenosyl-L-methionine-dependent methyltransferases"/>
    <property type="match status" value="1"/>
</dbReference>
<keyword evidence="1 5" id="KW-0489">Methyltransferase</keyword>
<evidence type="ECO:0000256" key="3">
    <source>
        <dbReference type="ARBA" id="ARBA00022691"/>
    </source>
</evidence>
<evidence type="ECO:0000259" key="7">
    <source>
        <dbReference type="Pfam" id="PF05175"/>
    </source>
</evidence>
<comment type="caution">
    <text evidence="5">Lacks conserved residue(s) required for the propagation of feature annotation.</text>
</comment>
<dbReference type="InterPro" id="IPR050320">
    <property type="entry name" value="N5-glutamine_MTase"/>
</dbReference>
<dbReference type="PANTHER" id="PTHR18895:SF74">
    <property type="entry name" value="MTRF1L RELEASE FACTOR GLUTAMINE METHYLTRANSFERASE"/>
    <property type="match status" value="1"/>
</dbReference>
<comment type="similarity">
    <text evidence="5">Belongs to the protein N5-glutamine methyltransferase family. PrmC subfamily.</text>
</comment>
<evidence type="ECO:0000313" key="10">
    <source>
        <dbReference type="Proteomes" id="UP000009885"/>
    </source>
</evidence>
<keyword evidence="3 5" id="KW-0949">S-adenosyl-L-methionine</keyword>
<organism evidence="9 10">
    <name type="scientific">Staphylococcus massiliensis S46</name>
    <dbReference type="NCBI Taxonomy" id="1229783"/>
    <lineage>
        <taxon>Bacteria</taxon>
        <taxon>Bacillati</taxon>
        <taxon>Bacillota</taxon>
        <taxon>Bacilli</taxon>
        <taxon>Bacillales</taxon>
        <taxon>Staphylococcaceae</taxon>
        <taxon>Staphylococcus</taxon>
    </lineage>
</organism>
<feature type="binding site" evidence="5">
    <location>
        <position position="140"/>
    </location>
    <ligand>
        <name>S-adenosyl-L-methionine</name>
        <dbReference type="ChEBI" id="CHEBI:59789"/>
    </ligand>
</feature>
<dbReference type="GO" id="GO:0032259">
    <property type="term" value="P:methylation"/>
    <property type="evidence" value="ECO:0007669"/>
    <property type="project" value="UniProtKB-KW"/>
</dbReference>
<dbReference type="CDD" id="cd02440">
    <property type="entry name" value="AdoMet_MTases"/>
    <property type="match status" value="1"/>
</dbReference>
<feature type="binding site" evidence="5">
    <location>
        <begin position="184"/>
        <end position="187"/>
    </location>
    <ligand>
        <name>substrate</name>
    </ligand>
</feature>
<name>K9AIK7_9STAP</name>
<keyword evidence="2 5" id="KW-0808">Transferase</keyword>
<dbReference type="eggNOG" id="COG2890">
    <property type="taxonomic scope" value="Bacteria"/>
</dbReference>
<dbReference type="PROSITE" id="PS00092">
    <property type="entry name" value="N6_MTASE"/>
    <property type="match status" value="1"/>
</dbReference>
<proteinExistence type="inferred from homology"/>
<comment type="function">
    <text evidence="5">Methylates the class 1 translation termination release factors RF1/PrfA and RF2/PrfB on the glutamine residue of the universally conserved GGQ motif.</text>
</comment>
<evidence type="ECO:0000256" key="1">
    <source>
        <dbReference type="ARBA" id="ARBA00022603"/>
    </source>
</evidence>
<dbReference type="Gene3D" id="1.10.8.10">
    <property type="entry name" value="DNA helicase RuvA subunit, C-terminal domain"/>
    <property type="match status" value="1"/>
</dbReference>
<dbReference type="AlphaFoldDB" id="K9AIK7"/>
<comment type="catalytic activity">
    <reaction evidence="4 5">
        <text>L-glutaminyl-[peptide chain release factor] + S-adenosyl-L-methionine = N(5)-methyl-L-glutaminyl-[peptide chain release factor] + S-adenosyl-L-homocysteine + H(+)</text>
        <dbReference type="Rhea" id="RHEA:42896"/>
        <dbReference type="Rhea" id="RHEA-COMP:10271"/>
        <dbReference type="Rhea" id="RHEA-COMP:10272"/>
        <dbReference type="ChEBI" id="CHEBI:15378"/>
        <dbReference type="ChEBI" id="CHEBI:30011"/>
        <dbReference type="ChEBI" id="CHEBI:57856"/>
        <dbReference type="ChEBI" id="CHEBI:59789"/>
        <dbReference type="ChEBI" id="CHEBI:61891"/>
        <dbReference type="EC" id="2.1.1.297"/>
    </reaction>
</comment>